<keyword evidence="1" id="KW-0472">Membrane</keyword>
<dbReference type="Proteomes" id="UP001165427">
    <property type="component" value="Unassembled WGS sequence"/>
</dbReference>
<accession>A0AA41R4K8</accession>
<dbReference type="RefSeq" id="WP_246912764.1">
    <property type="nucleotide sequence ID" value="NZ_JALJRB010000023.1"/>
</dbReference>
<evidence type="ECO:0000256" key="1">
    <source>
        <dbReference type="SAM" id="Phobius"/>
    </source>
</evidence>
<sequence>MYADPVQTRRRTVVGRHLAIPAAVLLWGLLWGWPAPAWAIQSHGGPEGLHAHQMAHLFFGFSMGLLIYWLRKRRLVTEQGWRFIQYGALFFIAWNLNAFFGHWLEEASGLLVTERVGPMHIRITTSEGYGWLGVVFYLVKLDHLLCVPALVCLYLGLRRLLRDADQRRQAETGA</sequence>
<proteinExistence type="predicted"/>
<feature type="transmembrane region" description="Helical" evidence="1">
    <location>
        <begin position="83"/>
        <end position="104"/>
    </location>
</feature>
<dbReference type="EMBL" id="JALJRB010000023">
    <property type="protein sequence ID" value="MCJ8502254.1"/>
    <property type="molecule type" value="Genomic_DNA"/>
</dbReference>
<name>A0AA41R4K8_9BACT</name>
<keyword evidence="3" id="KW-1185">Reference proteome</keyword>
<dbReference type="AlphaFoldDB" id="A0AA41R4K8"/>
<evidence type="ECO:0000313" key="3">
    <source>
        <dbReference type="Proteomes" id="UP001165427"/>
    </source>
</evidence>
<keyword evidence="1" id="KW-1133">Transmembrane helix</keyword>
<protein>
    <submittedName>
        <fullName evidence="2">Uncharacterized protein</fullName>
    </submittedName>
</protein>
<reference evidence="2" key="1">
    <citation type="submission" date="2022-04" db="EMBL/GenBank/DDBJ databases">
        <title>Desulfatitalea alkaliphila sp. nov., a novel anaerobic sulfate-reducing bacterium isolated from terrestrial mud volcano, Taman Peninsula, Russia.</title>
        <authorList>
            <person name="Khomyakova M.A."/>
            <person name="Merkel A.Y."/>
            <person name="Slobodkin A.I."/>
        </authorList>
    </citation>
    <scope>NUCLEOTIDE SEQUENCE</scope>
    <source>
        <strain evidence="2">M08but</strain>
    </source>
</reference>
<feature type="transmembrane region" description="Helical" evidence="1">
    <location>
        <begin position="134"/>
        <end position="157"/>
    </location>
</feature>
<comment type="caution">
    <text evidence="2">The sequence shown here is derived from an EMBL/GenBank/DDBJ whole genome shotgun (WGS) entry which is preliminary data.</text>
</comment>
<keyword evidence="1" id="KW-0812">Transmembrane</keyword>
<organism evidence="2 3">
    <name type="scientific">Desulfatitalea alkaliphila</name>
    <dbReference type="NCBI Taxonomy" id="2929485"/>
    <lineage>
        <taxon>Bacteria</taxon>
        <taxon>Pseudomonadati</taxon>
        <taxon>Thermodesulfobacteriota</taxon>
        <taxon>Desulfobacteria</taxon>
        <taxon>Desulfobacterales</taxon>
        <taxon>Desulfosarcinaceae</taxon>
        <taxon>Desulfatitalea</taxon>
    </lineage>
</organism>
<feature type="transmembrane region" description="Helical" evidence="1">
    <location>
        <begin position="12"/>
        <end position="33"/>
    </location>
</feature>
<gene>
    <name evidence="2" type="ORF">MRX98_16845</name>
</gene>
<feature type="transmembrane region" description="Helical" evidence="1">
    <location>
        <begin position="53"/>
        <end position="71"/>
    </location>
</feature>
<evidence type="ECO:0000313" key="2">
    <source>
        <dbReference type="EMBL" id="MCJ8502254.1"/>
    </source>
</evidence>